<protein>
    <submittedName>
        <fullName evidence="3">GGDEF domain-containing protein</fullName>
    </submittedName>
</protein>
<dbReference type="PANTHER" id="PTHR45138:SF9">
    <property type="entry name" value="DIGUANYLATE CYCLASE DGCM-RELATED"/>
    <property type="match status" value="1"/>
</dbReference>
<accession>A0ABS5C9X3</accession>
<dbReference type="InterPro" id="IPR050469">
    <property type="entry name" value="Diguanylate_Cyclase"/>
</dbReference>
<gene>
    <name evidence="3" type="ORF">I8J30_07030</name>
</gene>
<dbReference type="Gene3D" id="3.30.70.270">
    <property type="match status" value="1"/>
</dbReference>
<evidence type="ECO:0000256" key="1">
    <source>
        <dbReference type="SAM" id="Phobius"/>
    </source>
</evidence>
<evidence type="ECO:0000313" key="4">
    <source>
        <dbReference type="Proteomes" id="UP000673394"/>
    </source>
</evidence>
<dbReference type="Pfam" id="PF00990">
    <property type="entry name" value="GGDEF"/>
    <property type="match status" value="1"/>
</dbReference>
<dbReference type="PANTHER" id="PTHR45138">
    <property type="entry name" value="REGULATORY COMPONENTS OF SENSORY TRANSDUCTION SYSTEM"/>
    <property type="match status" value="1"/>
</dbReference>
<keyword evidence="4" id="KW-1185">Reference proteome</keyword>
<feature type="domain" description="GGDEF" evidence="2">
    <location>
        <begin position="104"/>
        <end position="236"/>
    </location>
</feature>
<evidence type="ECO:0000313" key="3">
    <source>
        <dbReference type="EMBL" id="MBP3962457.1"/>
    </source>
</evidence>
<name>A0ABS5C9X3_9BACL</name>
<dbReference type="RefSeq" id="WP_210656669.1">
    <property type="nucleotide sequence ID" value="NZ_JAGKSP010000002.1"/>
</dbReference>
<comment type="caution">
    <text evidence="3">The sequence shown here is derived from an EMBL/GenBank/DDBJ whole genome shotgun (WGS) entry which is preliminary data.</text>
</comment>
<dbReference type="SUPFAM" id="SSF55073">
    <property type="entry name" value="Nucleotide cyclase"/>
    <property type="match status" value="1"/>
</dbReference>
<reference evidence="3 4" key="1">
    <citation type="submission" date="2021-04" db="EMBL/GenBank/DDBJ databases">
        <title>Paenibacillus sp. DLE-14 whole genome sequence.</title>
        <authorList>
            <person name="Ham Y.J."/>
        </authorList>
    </citation>
    <scope>NUCLEOTIDE SEQUENCE [LARGE SCALE GENOMIC DNA]</scope>
    <source>
        <strain evidence="3 4">DLE-14</strain>
    </source>
</reference>
<proteinExistence type="predicted"/>
<sequence>MLRRVTGSLYMIAIVVFVARGIIALHSVESASFFIPGIFQLISILGVFLLTVLGSIAFALLLKEKTNQELVQLASYDDLTGTLNRRTFTLQAKLALAQYAKKGKPVSYLLFDIDWFKTINDTYGHHVGDQVLQDLASRIKRRLGSEDLFVRYGGDEFGLMLPGTNEAESTQLAEQIKRSLGGSFGEEPPVPYSISMGVLTVVPNKHTQLETLYATCDKALYTAKSNGRDGMYRSQSEQVPETLASC</sequence>
<dbReference type="InterPro" id="IPR043128">
    <property type="entry name" value="Rev_trsase/Diguanyl_cyclase"/>
</dbReference>
<dbReference type="EMBL" id="JAGKSP010000002">
    <property type="protein sequence ID" value="MBP3962457.1"/>
    <property type="molecule type" value="Genomic_DNA"/>
</dbReference>
<feature type="transmembrane region" description="Helical" evidence="1">
    <location>
        <begin position="7"/>
        <end position="26"/>
    </location>
</feature>
<dbReference type="NCBIfam" id="TIGR00254">
    <property type="entry name" value="GGDEF"/>
    <property type="match status" value="1"/>
</dbReference>
<keyword evidence="1" id="KW-0812">Transmembrane</keyword>
<keyword evidence="1" id="KW-0472">Membrane</keyword>
<evidence type="ECO:0000259" key="2">
    <source>
        <dbReference type="PROSITE" id="PS50887"/>
    </source>
</evidence>
<dbReference type="SMART" id="SM00267">
    <property type="entry name" value="GGDEF"/>
    <property type="match status" value="1"/>
</dbReference>
<feature type="transmembrane region" description="Helical" evidence="1">
    <location>
        <begin position="38"/>
        <end position="62"/>
    </location>
</feature>
<dbReference type="Proteomes" id="UP000673394">
    <property type="component" value="Unassembled WGS sequence"/>
</dbReference>
<dbReference type="InterPro" id="IPR029787">
    <property type="entry name" value="Nucleotide_cyclase"/>
</dbReference>
<organism evidence="3 4">
    <name type="scientific">Paenibacillus lignilyticus</name>
    <dbReference type="NCBI Taxonomy" id="1172615"/>
    <lineage>
        <taxon>Bacteria</taxon>
        <taxon>Bacillati</taxon>
        <taxon>Bacillota</taxon>
        <taxon>Bacilli</taxon>
        <taxon>Bacillales</taxon>
        <taxon>Paenibacillaceae</taxon>
        <taxon>Paenibacillus</taxon>
    </lineage>
</organism>
<dbReference type="PROSITE" id="PS50887">
    <property type="entry name" value="GGDEF"/>
    <property type="match status" value="1"/>
</dbReference>
<dbReference type="InterPro" id="IPR000160">
    <property type="entry name" value="GGDEF_dom"/>
</dbReference>
<dbReference type="CDD" id="cd01949">
    <property type="entry name" value="GGDEF"/>
    <property type="match status" value="1"/>
</dbReference>
<keyword evidence="1" id="KW-1133">Transmembrane helix</keyword>